<dbReference type="SUPFAM" id="SSF50494">
    <property type="entry name" value="Trypsin-like serine proteases"/>
    <property type="match status" value="1"/>
</dbReference>
<keyword evidence="4" id="KW-1015">Disulfide bond</keyword>
<dbReference type="GO" id="GO:0004252">
    <property type="term" value="F:serine-type endopeptidase activity"/>
    <property type="evidence" value="ECO:0007669"/>
    <property type="project" value="InterPro"/>
</dbReference>
<evidence type="ECO:0000256" key="4">
    <source>
        <dbReference type="ARBA" id="ARBA00023157"/>
    </source>
</evidence>
<evidence type="ECO:0000256" key="3">
    <source>
        <dbReference type="ARBA" id="ARBA00022729"/>
    </source>
</evidence>
<proteinExistence type="evidence at transcript level"/>
<feature type="domain" description="Peptidase S1" evidence="8">
    <location>
        <begin position="24"/>
        <end position="253"/>
    </location>
</feature>
<evidence type="ECO:0000259" key="8">
    <source>
        <dbReference type="PROSITE" id="PS50240"/>
    </source>
</evidence>
<dbReference type="PROSITE" id="PS50240">
    <property type="entry name" value="TRYPSIN_DOM"/>
    <property type="match status" value="1"/>
</dbReference>
<dbReference type="AlphaFoldDB" id="B6Z1X4"/>
<dbReference type="GO" id="GO:0006508">
    <property type="term" value="P:proteolysis"/>
    <property type="evidence" value="ECO:0007669"/>
    <property type="project" value="InterPro"/>
</dbReference>
<dbReference type="FunFam" id="2.40.10.10:FF:000068">
    <property type="entry name" value="transmembrane protease serine 2"/>
    <property type="match status" value="1"/>
</dbReference>
<dbReference type="FunFam" id="2.40.10.10:FF:000054">
    <property type="entry name" value="Complement C1r subcomponent"/>
    <property type="match status" value="1"/>
</dbReference>
<evidence type="ECO:0000256" key="7">
    <source>
        <dbReference type="SAM" id="SignalP"/>
    </source>
</evidence>
<dbReference type="GO" id="GO:0005576">
    <property type="term" value="C:extracellular region"/>
    <property type="evidence" value="ECO:0007669"/>
    <property type="project" value="UniProtKB-SubCell"/>
</dbReference>
<evidence type="ECO:0000256" key="2">
    <source>
        <dbReference type="ARBA" id="ARBA00022525"/>
    </source>
</evidence>
<dbReference type="EMBL" id="EU790597">
    <property type="protein sequence ID" value="ACJ22643.1"/>
    <property type="molecule type" value="mRNA"/>
</dbReference>
<evidence type="ECO:0000313" key="9">
    <source>
        <dbReference type="EMBL" id="ACJ22643.1"/>
    </source>
</evidence>
<comment type="similarity">
    <text evidence="6">Belongs to the peptidase S1 family. CLIP subfamily.</text>
</comment>
<dbReference type="Pfam" id="PF00089">
    <property type="entry name" value="Trypsin"/>
    <property type="match status" value="1"/>
</dbReference>
<dbReference type="PRINTS" id="PR00722">
    <property type="entry name" value="CHYMOTRYPSIN"/>
</dbReference>
<dbReference type="PANTHER" id="PTHR24256">
    <property type="entry name" value="TRYPTASE-RELATED"/>
    <property type="match status" value="1"/>
</dbReference>
<dbReference type="InterPro" id="IPR018114">
    <property type="entry name" value="TRYPSIN_HIS"/>
</dbReference>
<sequence>MERIILALLLTVFVSSSAGVDEHIVSGDDAQHCEFPHMVYLRILLKDGETFCGATLISKKWVLSAAHCVNGDVTGVEAHLGTTNKRNATVVIKARQWIPHPDYSETHTILQDVAVLELSSEAPLSRCISPLSLPNKGDTYQGTCTAVGWGQTGTSGIFPDKLQKTKINIIPTSKCQSQASGVTAKQHICVGDNKFKGKNICGGDSGGGLVCRRKSDNKYVVAGIASYVFDCDKGFGVYANTANFLDYIKAHMN</sequence>
<dbReference type="CDD" id="cd00190">
    <property type="entry name" value="Tryp_SPc"/>
    <property type="match status" value="1"/>
</dbReference>
<reference evidence="9" key="1">
    <citation type="journal article" date="2009" name="J. Mol. Evol.">
        <title>Tentacles of venom: toxic protein convergence in the Kingdom Animalia.</title>
        <authorList>
            <person name="Fry B.G."/>
            <person name="Roelants K."/>
            <person name="Norman J.A."/>
        </authorList>
    </citation>
    <scope>NUCLEOTIDE SEQUENCE</scope>
    <source>
        <strain evidence="9">OCKA4B_CL4-2</strain>
        <tissue evidence="9">Posterior saliva</tissue>
    </source>
</reference>
<accession>B6Z1X4</accession>
<dbReference type="InterPro" id="IPR043504">
    <property type="entry name" value="Peptidase_S1_PA_chymotrypsin"/>
</dbReference>
<evidence type="ECO:0000256" key="1">
    <source>
        <dbReference type="ARBA" id="ARBA00004613"/>
    </source>
</evidence>
<dbReference type="PROSITE" id="PS00134">
    <property type="entry name" value="TRYPSIN_HIS"/>
    <property type="match status" value="1"/>
</dbReference>
<keyword evidence="2" id="KW-0964">Secreted</keyword>
<organism evidence="9">
    <name type="scientific">Octopus kaurna</name>
    <name type="common">Southern sand octopus</name>
    <dbReference type="NCBI Taxonomy" id="243731"/>
    <lineage>
        <taxon>Eukaryota</taxon>
        <taxon>Metazoa</taxon>
        <taxon>Spiralia</taxon>
        <taxon>Lophotrochozoa</taxon>
        <taxon>Mollusca</taxon>
        <taxon>Cephalopoda</taxon>
        <taxon>Coleoidea</taxon>
        <taxon>Octopodiformes</taxon>
        <taxon>Octopoda</taxon>
        <taxon>Incirrata</taxon>
        <taxon>Octopodidae</taxon>
        <taxon>Octopus</taxon>
    </lineage>
</organism>
<evidence type="ECO:0000256" key="5">
    <source>
        <dbReference type="ARBA" id="ARBA00023180"/>
    </source>
</evidence>
<comment type="subcellular location">
    <subcellularLocation>
        <location evidence="1">Secreted</location>
    </subcellularLocation>
</comment>
<dbReference type="InterPro" id="IPR051487">
    <property type="entry name" value="Ser/Thr_Proteases_Immune/Dev"/>
</dbReference>
<keyword evidence="3 7" id="KW-0732">Signal</keyword>
<dbReference type="InterPro" id="IPR009003">
    <property type="entry name" value="Peptidase_S1_PA"/>
</dbReference>
<evidence type="ECO:0000256" key="6">
    <source>
        <dbReference type="ARBA" id="ARBA00024195"/>
    </source>
</evidence>
<feature type="chain" id="PRO_5002850282" evidence="7">
    <location>
        <begin position="20"/>
        <end position="253"/>
    </location>
</feature>
<name>B6Z1X4_OCTKA</name>
<protein>
    <submittedName>
        <fullName evidence="9">S1 type peptidase</fullName>
    </submittedName>
</protein>
<dbReference type="Gene3D" id="2.40.10.10">
    <property type="entry name" value="Trypsin-like serine proteases"/>
    <property type="match status" value="1"/>
</dbReference>
<dbReference type="SMART" id="SM00020">
    <property type="entry name" value="Tryp_SPc"/>
    <property type="match status" value="1"/>
</dbReference>
<dbReference type="InterPro" id="IPR001314">
    <property type="entry name" value="Peptidase_S1A"/>
</dbReference>
<keyword evidence="5" id="KW-0325">Glycoprotein</keyword>
<feature type="signal peptide" evidence="7">
    <location>
        <begin position="1"/>
        <end position="19"/>
    </location>
</feature>
<dbReference type="InterPro" id="IPR001254">
    <property type="entry name" value="Trypsin_dom"/>
</dbReference>